<dbReference type="Gene3D" id="1.50.10.130">
    <property type="entry name" value="Terpene synthase, N-terminal domain"/>
    <property type="match status" value="1"/>
</dbReference>
<reference evidence="7" key="1">
    <citation type="submission" date="2023-10" db="EMBL/GenBank/DDBJ databases">
        <authorList>
            <person name="Domelevo Entfellner J.-B."/>
        </authorList>
    </citation>
    <scope>NUCLEOTIDE SEQUENCE</scope>
</reference>
<dbReference type="InterPro" id="IPR036965">
    <property type="entry name" value="Terpene_synth_N_sf"/>
</dbReference>
<dbReference type="SFLD" id="SFLDG01019">
    <property type="entry name" value="Terpene_Cyclase_Like_1_C_Termi"/>
    <property type="match status" value="1"/>
</dbReference>
<dbReference type="Pfam" id="PF01397">
    <property type="entry name" value="Terpene_synth"/>
    <property type="match status" value="1"/>
</dbReference>
<gene>
    <name evidence="7" type="ORF">AYBTSS11_LOCUS16640</name>
</gene>
<dbReference type="SFLD" id="SFLDS00005">
    <property type="entry name" value="Isoprenoid_Synthase_Type_I"/>
    <property type="match status" value="1"/>
</dbReference>
<dbReference type="GO" id="GO:0016102">
    <property type="term" value="P:diterpenoid biosynthetic process"/>
    <property type="evidence" value="ECO:0007669"/>
    <property type="project" value="InterPro"/>
</dbReference>
<dbReference type="CDD" id="cd00684">
    <property type="entry name" value="Terpene_cyclase_plant_C1"/>
    <property type="match status" value="1"/>
</dbReference>
<dbReference type="GO" id="GO:0080027">
    <property type="term" value="P:response to herbivore"/>
    <property type="evidence" value="ECO:0007669"/>
    <property type="project" value="UniProtKB-ARBA"/>
</dbReference>
<evidence type="ECO:0000256" key="3">
    <source>
        <dbReference type="ARBA" id="ARBA00022842"/>
    </source>
</evidence>
<dbReference type="Pfam" id="PF03936">
    <property type="entry name" value="Terpene_synth_C"/>
    <property type="match status" value="1"/>
</dbReference>
<dbReference type="PANTHER" id="PTHR31225">
    <property type="entry name" value="OS04G0344100 PROTEIN-RELATED"/>
    <property type="match status" value="1"/>
</dbReference>
<evidence type="ECO:0000256" key="4">
    <source>
        <dbReference type="ARBA" id="ARBA00023239"/>
    </source>
</evidence>
<dbReference type="AlphaFoldDB" id="A0AA86SZA1"/>
<evidence type="ECO:0000256" key="1">
    <source>
        <dbReference type="ARBA" id="ARBA00001946"/>
    </source>
</evidence>
<dbReference type="Gene3D" id="1.10.600.10">
    <property type="entry name" value="Farnesyl Diphosphate Synthase"/>
    <property type="match status" value="1"/>
</dbReference>
<keyword evidence="3" id="KW-0460">Magnesium</keyword>
<dbReference type="SUPFAM" id="SSF48576">
    <property type="entry name" value="Terpenoid synthases"/>
    <property type="match status" value="1"/>
</dbReference>
<dbReference type="InterPro" id="IPR044814">
    <property type="entry name" value="Terpene_cyclase_plant_C1"/>
</dbReference>
<dbReference type="InterPro" id="IPR034741">
    <property type="entry name" value="Terpene_cyclase-like_1_C"/>
</dbReference>
<keyword evidence="2" id="KW-0479">Metal-binding</keyword>
<protein>
    <submittedName>
        <fullName evidence="7">Uncharacterized protein</fullName>
    </submittedName>
</protein>
<evidence type="ECO:0000313" key="8">
    <source>
        <dbReference type="Proteomes" id="UP001189624"/>
    </source>
</evidence>
<dbReference type="PANTHER" id="PTHR31225:SF98">
    <property type="entry name" value="TERPENE SYNTHASE 9-RELATED"/>
    <property type="match status" value="1"/>
</dbReference>
<dbReference type="GO" id="GO:0009611">
    <property type="term" value="P:response to wounding"/>
    <property type="evidence" value="ECO:0007669"/>
    <property type="project" value="UniProtKB-ARBA"/>
</dbReference>
<keyword evidence="8" id="KW-1185">Reference proteome</keyword>
<dbReference type="EMBL" id="OY731402">
    <property type="protein sequence ID" value="CAJ1956398.1"/>
    <property type="molecule type" value="Genomic_DNA"/>
</dbReference>
<evidence type="ECO:0000259" key="6">
    <source>
        <dbReference type="Pfam" id="PF03936"/>
    </source>
</evidence>
<feature type="domain" description="Terpene synthase N-terminal" evidence="5">
    <location>
        <begin position="72"/>
        <end position="246"/>
    </location>
</feature>
<keyword evidence="4" id="KW-0456">Lyase</keyword>
<comment type="cofactor">
    <cofactor evidence="1">
        <name>Mg(2+)</name>
        <dbReference type="ChEBI" id="CHEBI:18420"/>
    </cofactor>
</comment>
<evidence type="ECO:0000256" key="2">
    <source>
        <dbReference type="ARBA" id="ARBA00022723"/>
    </source>
</evidence>
<dbReference type="SUPFAM" id="SSF48239">
    <property type="entry name" value="Terpenoid cyclases/Protein prenyltransferases"/>
    <property type="match status" value="1"/>
</dbReference>
<dbReference type="GO" id="GO:0010333">
    <property type="term" value="F:terpene synthase activity"/>
    <property type="evidence" value="ECO:0007669"/>
    <property type="project" value="InterPro"/>
</dbReference>
<name>A0AA86SZA1_9FABA</name>
<dbReference type="InterPro" id="IPR008930">
    <property type="entry name" value="Terpenoid_cyclase/PrenylTrfase"/>
</dbReference>
<dbReference type="InterPro" id="IPR005630">
    <property type="entry name" value="Terpene_synthase_metal-bd"/>
</dbReference>
<evidence type="ECO:0000259" key="5">
    <source>
        <dbReference type="Pfam" id="PF01397"/>
    </source>
</evidence>
<sequence>MSSDLLSLPYCLSTTQIVSRSHVHLRHQRTHVNTRFLNGPSKHFICTVMGQQKDGQYTQDESRRSGNYQPNLWTDEFIQSLTNHPEVESMRERATKLEEKVRFMLRGIERKPHSLFELIDDIQRLGLSYKFNEEISKALHQFVSIQNFRDQRKKTLHETALCFRILRQHGFHVSQDVFEGFRDEEGKFKVEIKNDVQGMLSLYEASHLSLEGESLWEAKAFSRTHLMNLMNEGTEAEVAEKVRHVLEGLPHHQSFHRLDARRYINSYNKKEPHNLLLLELAKLDFNMVLSSHKKELQEMSRWWTEIGLGRKLNFARDRLVESFFWSVGMVSEPQFISFRKDITKVVQLITIIDDVYDVYGTVEELELFTDAVERWDVNAINNLPDYLIMCFLALYNTVNVMAYDIFKARGIKCLPYLTKAWSDLCKSYLQEAKWLYNKVIPPFDEFLENARISCSGGVFLIHSYFLVSQDQDITEETLHCSSNYCDLLRSSCTIYRLSNDLGTSSDEIERGETLNSIVSYMHETSLSEENVREYIETVIDKEWRNLNKYLVMDSMFSKSFVQVTINLVRIVQCIYQYGDGFTQQDSRSKSRIKSLLIDPI</sequence>
<dbReference type="InterPro" id="IPR050148">
    <property type="entry name" value="Terpene_synthase-like"/>
</dbReference>
<accession>A0AA86SZA1</accession>
<dbReference type="FunFam" id="1.10.600.10:FF:000007">
    <property type="entry name" value="Isoprene synthase, chloroplastic"/>
    <property type="match status" value="1"/>
</dbReference>
<dbReference type="Proteomes" id="UP001189624">
    <property type="component" value="Chromosome 5"/>
</dbReference>
<feature type="domain" description="Terpene synthase metal-binding" evidence="6">
    <location>
        <begin position="305"/>
        <end position="544"/>
    </location>
</feature>
<dbReference type="InterPro" id="IPR008949">
    <property type="entry name" value="Isoprenoid_synthase_dom_sf"/>
</dbReference>
<evidence type="ECO:0000313" key="7">
    <source>
        <dbReference type="EMBL" id="CAJ1956398.1"/>
    </source>
</evidence>
<organism evidence="7 8">
    <name type="scientific">Sphenostylis stenocarpa</name>
    <dbReference type="NCBI Taxonomy" id="92480"/>
    <lineage>
        <taxon>Eukaryota</taxon>
        <taxon>Viridiplantae</taxon>
        <taxon>Streptophyta</taxon>
        <taxon>Embryophyta</taxon>
        <taxon>Tracheophyta</taxon>
        <taxon>Spermatophyta</taxon>
        <taxon>Magnoliopsida</taxon>
        <taxon>eudicotyledons</taxon>
        <taxon>Gunneridae</taxon>
        <taxon>Pentapetalae</taxon>
        <taxon>rosids</taxon>
        <taxon>fabids</taxon>
        <taxon>Fabales</taxon>
        <taxon>Fabaceae</taxon>
        <taxon>Papilionoideae</taxon>
        <taxon>50 kb inversion clade</taxon>
        <taxon>NPAAA clade</taxon>
        <taxon>indigoferoid/millettioid clade</taxon>
        <taxon>Phaseoleae</taxon>
        <taxon>Sphenostylis</taxon>
    </lineage>
</organism>
<dbReference type="InterPro" id="IPR001906">
    <property type="entry name" value="Terpene_synth_N"/>
</dbReference>
<dbReference type="FunFam" id="1.50.10.130:FF:000001">
    <property type="entry name" value="Isoprene synthase, chloroplastic"/>
    <property type="match status" value="1"/>
</dbReference>
<proteinExistence type="predicted"/>
<dbReference type="Gramene" id="rna-AYBTSS11_LOCUS16640">
    <property type="protein sequence ID" value="CAJ1956398.1"/>
    <property type="gene ID" value="gene-AYBTSS11_LOCUS16640"/>
</dbReference>
<dbReference type="GO" id="GO:0000287">
    <property type="term" value="F:magnesium ion binding"/>
    <property type="evidence" value="ECO:0007669"/>
    <property type="project" value="InterPro"/>
</dbReference>